<gene>
    <name evidence="5" type="ORF">EDS130_LOCUS473</name>
    <name evidence="6" type="ORF">XAT740_LOCUS32302</name>
</gene>
<keyword evidence="1" id="KW-0677">Repeat</keyword>
<evidence type="ECO:0000313" key="8">
    <source>
        <dbReference type="Proteomes" id="UP000663852"/>
    </source>
</evidence>
<dbReference type="PROSITE" id="PS50088">
    <property type="entry name" value="ANK_REPEAT"/>
    <property type="match status" value="1"/>
</dbReference>
<feature type="repeat" description="ANK" evidence="3">
    <location>
        <begin position="216"/>
        <end position="249"/>
    </location>
</feature>
<organism evidence="5 8">
    <name type="scientific">Adineta ricciae</name>
    <name type="common">Rotifer</name>
    <dbReference type="NCBI Taxonomy" id="249248"/>
    <lineage>
        <taxon>Eukaryota</taxon>
        <taxon>Metazoa</taxon>
        <taxon>Spiralia</taxon>
        <taxon>Gnathifera</taxon>
        <taxon>Rotifera</taxon>
        <taxon>Eurotatoria</taxon>
        <taxon>Bdelloidea</taxon>
        <taxon>Adinetida</taxon>
        <taxon>Adinetidae</taxon>
        <taxon>Adineta</taxon>
    </lineage>
</organism>
<dbReference type="SMART" id="SM00028">
    <property type="entry name" value="TPR"/>
    <property type="match status" value="2"/>
</dbReference>
<feature type="coiled-coil region" evidence="4">
    <location>
        <begin position="382"/>
        <end position="419"/>
    </location>
</feature>
<dbReference type="PANTHER" id="PTHR46680:SF3">
    <property type="entry name" value="NF-KAPPA-B INHIBITOR CACTUS"/>
    <property type="match status" value="1"/>
</dbReference>
<dbReference type="InterPro" id="IPR051070">
    <property type="entry name" value="NF-kappa-B_inhibitor"/>
</dbReference>
<dbReference type="SMART" id="SM00248">
    <property type="entry name" value="ANK"/>
    <property type="match status" value="3"/>
</dbReference>
<evidence type="ECO:0000313" key="6">
    <source>
        <dbReference type="EMBL" id="CAF1366474.1"/>
    </source>
</evidence>
<dbReference type="InterPro" id="IPR002110">
    <property type="entry name" value="Ankyrin_rpt"/>
</dbReference>
<accession>A0A813MW17</accession>
<keyword evidence="7" id="KW-1185">Reference proteome</keyword>
<evidence type="ECO:0000256" key="2">
    <source>
        <dbReference type="ARBA" id="ARBA00023043"/>
    </source>
</evidence>
<protein>
    <submittedName>
        <fullName evidence="5">Uncharacterized protein</fullName>
    </submittedName>
</protein>
<evidence type="ECO:0000256" key="3">
    <source>
        <dbReference type="PROSITE-ProRule" id="PRU00023"/>
    </source>
</evidence>
<dbReference type="PANTHER" id="PTHR46680">
    <property type="entry name" value="NF-KAPPA-B INHIBITOR ALPHA"/>
    <property type="match status" value="1"/>
</dbReference>
<dbReference type="OrthoDB" id="20727at2759"/>
<evidence type="ECO:0000313" key="5">
    <source>
        <dbReference type="EMBL" id="CAF0723248.1"/>
    </source>
</evidence>
<evidence type="ECO:0000313" key="7">
    <source>
        <dbReference type="Proteomes" id="UP000663828"/>
    </source>
</evidence>
<dbReference type="Gene3D" id="1.25.40.20">
    <property type="entry name" value="Ankyrin repeat-containing domain"/>
    <property type="match status" value="1"/>
</dbReference>
<keyword evidence="2 3" id="KW-0040">ANK repeat</keyword>
<dbReference type="SUPFAM" id="SSF48452">
    <property type="entry name" value="TPR-like"/>
    <property type="match status" value="1"/>
</dbReference>
<dbReference type="InterPro" id="IPR019734">
    <property type="entry name" value="TPR_rpt"/>
</dbReference>
<evidence type="ECO:0000256" key="1">
    <source>
        <dbReference type="ARBA" id="ARBA00022737"/>
    </source>
</evidence>
<evidence type="ECO:0000256" key="4">
    <source>
        <dbReference type="SAM" id="Coils"/>
    </source>
</evidence>
<dbReference type="Gene3D" id="1.25.40.10">
    <property type="entry name" value="Tetratricopeptide repeat domain"/>
    <property type="match status" value="1"/>
</dbReference>
<reference evidence="5" key="1">
    <citation type="submission" date="2021-02" db="EMBL/GenBank/DDBJ databases">
        <authorList>
            <person name="Nowell W R."/>
        </authorList>
    </citation>
    <scope>NUCLEOTIDE SEQUENCE</scope>
</reference>
<dbReference type="GO" id="GO:0051059">
    <property type="term" value="F:NF-kappaB binding"/>
    <property type="evidence" value="ECO:0007669"/>
    <property type="project" value="TreeGrafter"/>
</dbReference>
<keyword evidence="4" id="KW-0175">Coiled coil</keyword>
<dbReference type="EMBL" id="CAJNOR010003003">
    <property type="protein sequence ID" value="CAF1366474.1"/>
    <property type="molecule type" value="Genomic_DNA"/>
</dbReference>
<dbReference type="AlphaFoldDB" id="A0A813MW17"/>
<dbReference type="SUPFAM" id="SSF48403">
    <property type="entry name" value="Ankyrin repeat"/>
    <property type="match status" value="1"/>
</dbReference>
<dbReference type="Pfam" id="PF12796">
    <property type="entry name" value="Ank_2"/>
    <property type="match status" value="1"/>
</dbReference>
<dbReference type="InterPro" id="IPR036770">
    <property type="entry name" value="Ankyrin_rpt-contain_sf"/>
</dbReference>
<dbReference type="EMBL" id="CAJNOJ010000001">
    <property type="protein sequence ID" value="CAF0723248.1"/>
    <property type="molecule type" value="Genomic_DNA"/>
</dbReference>
<dbReference type="GO" id="GO:0071356">
    <property type="term" value="P:cellular response to tumor necrosis factor"/>
    <property type="evidence" value="ECO:0007669"/>
    <property type="project" value="TreeGrafter"/>
</dbReference>
<dbReference type="Proteomes" id="UP000663852">
    <property type="component" value="Unassembled WGS sequence"/>
</dbReference>
<dbReference type="InterPro" id="IPR011990">
    <property type="entry name" value="TPR-like_helical_dom_sf"/>
</dbReference>
<comment type="caution">
    <text evidence="5">The sequence shown here is derived from an EMBL/GenBank/DDBJ whole genome shotgun (WGS) entry which is preliminary data.</text>
</comment>
<sequence>MTKRAKTMNIEHRSEEYNVCSESSANESQSSNLNNLIRSSSAESYDKSVCGSLLYTIPSNSSAEIFAYLRHSRLDAFHRSMDIHHKEIILMKNEHEQSVLQILTIHAYPYHWIRLLLMRECDPCHQDADGYTAAHYAAERDDVEMLKALTVQFSSHIKPLPTEKVVAIHERCLQALSRREKHGMTVFMLACQHESLRCLDYLHELNINDVHLTDNFGDTCLHYAVARRNEILIEKLLSQFNADVNAGEQTRPSVLDIAKFNREQQKPFARVKDDIIEQILLANRAVSHCKIQRVNGKRKRSTDQSDSTAINSEIHPVDSSTTSMLDTARNCAQIACTYESNRDFTNARDFYQRAMSHAPNDTLDWAEYSFRVATIHRIFGENQSALDLLKQALAVRQRYEKESEQIETLRRAIDSIDKTVDV</sequence>
<dbReference type="Proteomes" id="UP000663828">
    <property type="component" value="Unassembled WGS sequence"/>
</dbReference>
<name>A0A813MW17_ADIRI</name>
<proteinExistence type="predicted"/>
<dbReference type="GO" id="GO:0005829">
    <property type="term" value="C:cytosol"/>
    <property type="evidence" value="ECO:0007669"/>
    <property type="project" value="TreeGrafter"/>
</dbReference>